<organism evidence="1 2">
    <name type="scientific">Populus alba</name>
    <name type="common">White poplar</name>
    <dbReference type="NCBI Taxonomy" id="43335"/>
    <lineage>
        <taxon>Eukaryota</taxon>
        <taxon>Viridiplantae</taxon>
        <taxon>Streptophyta</taxon>
        <taxon>Embryophyta</taxon>
        <taxon>Tracheophyta</taxon>
        <taxon>Spermatophyta</taxon>
        <taxon>Magnoliopsida</taxon>
        <taxon>eudicotyledons</taxon>
        <taxon>Gunneridae</taxon>
        <taxon>Pentapetalae</taxon>
        <taxon>rosids</taxon>
        <taxon>fabids</taxon>
        <taxon>Malpighiales</taxon>
        <taxon>Salicaceae</taxon>
        <taxon>Saliceae</taxon>
        <taxon>Populus</taxon>
    </lineage>
</organism>
<proteinExistence type="predicted"/>
<keyword evidence="2" id="KW-1185">Reference proteome</keyword>
<evidence type="ECO:0000313" key="2">
    <source>
        <dbReference type="Proteomes" id="UP000309997"/>
    </source>
</evidence>
<accession>A0ACC4CEC5</accession>
<reference evidence="1 2" key="1">
    <citation type="journal article" date="2024" name="Plant Biotechnol. J.">
        <title>Genome and CRISPR/Cas9 system of a widespread forest tree (Populus alba) in the world.</title>
        <authorList>
            <person name="Liu Y.J."/>
            <person name="Jiang P.F."/>
            <person name="Han X.M."/>
            <person name="Li X.Y."/>
            <person name="Wang H.M."/>
            <person name="Wang Y.J."/>
            <person name="Wang X.X."/>
            <person name="Zeng Q.Y."/>
        </authorList>
    </citation>
    <scope>NUCLEOTIDE SEQUENCE [LARGE SCALE GENOMIC DNA]</scope>
    <source>
        <strain evidence="2">cv. PAL-ZL1</strain>
    </source>
</reference>
<sequence>MMRSHNDPILSFLAGGTSSSGHQNLFCQIDMEIFNFEMEKSDNQQDQLEFKDRGENGLAWKSPDDPGTGSWSFRLNPNGSPQLFLYEGQIPRWRSGHWNGLRWTGVPILQVRINFNISFVNNDDELTIMWGVRNRSIFSRLVVDEPGSVQRFTWHEQIAKWDVFKYNGSTRDISNMAKPSPALTYYLSAICTITDNPDDLASS</sequence>
<dbReference type="EMBL" id="RCHU02000004">
    <property type="protein sequence ID" value="KAL3596267.1"/>
    <property type="molecule type" value="Genomic_DNA"/>
</dbReference>
<comment type="caution">
    <text evidence="1">The sequence shown here is derived from an EMBL/GenBank/DDBJ whole genome shotgun (WGS) entry which is preliminary data.</text>
</comment>
<evidence type="ECO:0000313" key="1">
    <source>
        <dbReference type="EMBL" id="KAL3596267.1"/>
    </source>
</evidence>
<protein>
    <submittedName>
        <fullName evidence="1">Uncharacterized protein</fullName>
    </submittedName>
</protein>
<dbReference type="Proteomes" id="UP000309997">
    <property type="component" value="Unassembled WGS sequence"/>
</dbReference>
<gene>
    <name evidence="1" type="ORF">D5086_007904</name>
</gene>
<name>A0ACC4CEC5_POPAL</name>